<comment type="caution">
    <text evidence="15">The sequence shown here is derived from an EMBL/GenBank/DDBJ whole genome shotgun (WGS) entry which is preliminary data.</text>
</comment>
<dbReference type="PROSITE" id="PS00839">
    <property type="entry name" value="SUMT_1"/>
    <property type="match status" value="1"/>
</dbReference>
<evidence type="ECO:0000313" key="16">
    <source>
        <dbReference type="Proteomes" id="UP000273022"/>
    </source>
</evidence>
<dbReference type="InterPro" id="IPR035996">
    <property type="entry name" value="4pyrrol_Methylase_sf"/>
</dbReference>
<dbReference type="InterPro" id="IPR014776">
    <property type="entry name" value="4pyrrole_Mease_sub2"/>
</dbReference>
<dbReference type="EMBL" id="QYYH01000040">
    <property type="protein sequence ID" value="RJY17494.1"/>
    <property type="molecule type" value="Genomic_DNA"/>
</dbReference>
<evidence type="ECO:0000256" key="13">
    <source>
        <dbReference type="RuleBase" id="RU003960"/>
    </source>
</evidence>
<dbReference type="Gene3D" id="3.40.1010.10">
    <property type="entry name" value="Cobalt-precorrin-4 Transmethylase, Domain 1"/>
    <property type="match status" value="1"/>
</dbReference>
<organism evidence="15 16">
    <name type="scientific">Parashewanella spongiae</name>
    <dbReference type="NCBI Taxonomy" id="342950"/>
    <lineage>
        <taxon>Bacteria</taxon>
        <taxon>Pseudomonadati</taxon>
        <taxon>Pseudomonadota</taxon>
        <taxon>Gammaproteobacteria</taxon>
        <taxon>Alteromonadales</taxon>
        <taxon>Shewanellaceae</taxon>
        <taxon>Parashewanella</taxon>
    </lineage>
</organism>
<evidence type="ECO:0000256" key="5">
    <source>
        <dbReference type="ARBA" id="ARBA00022679"/>
    </source>
</evidence>
<reference evidence="15 16" key="1">
    <citation type="submission" date="2018-09" db="EMBL/GenBank/DDBJ databases">
        <title>Phylogeny of the Shewanellaceae, and recommendation for two new genera, Pseudoshewanella and Parashewanella.</title>
        <authorList>
            <person name="Wang G."/>
        </authorList>
    </citation>
    <scope>NUCLEOTIDE SEQUENCE [LARGE SCALE GENOMIC DNA]</scope>
    <source>
        <strain evidence="15 16">KCTC 22492</strain>
    </source>
</reference>
<evidence type="ECO:0000259" key="14">
    <source>
        <dbReference type="Pfam" id="PF00590"/>
    </source>
</evidence>
<keyword evidence="3" id="KW-0169">Cobalamin biosynthesis</keyword>
<dbReference type="GO" id="GO:0016829">
    <property type="term" value="F:lyase activity"/>
    <property type="evidence" value="ECO:0007669"/>
    <property type="project" value="UniProtKB-KW"/>
</dbReference>
<protein>
    <recommendedName>
        <fullName evidence="2">uroporphyrinogen-III C-methyltransferase</fullName>
        <ecNumber evidence="2">2.1.1.107</ecNumber>
    </recommendedName>
</protein>
<accession>A0A3A6TTE7</accession>
<dbReference type="GO" id="GO:0016491">
    <property type="term" value="F:oxidoreductase activity"/>
    <property type="evidence" value="ECO:0007669"/>
    <property type="project" value="UniProtKB-KW"/>
</dbReference>
<dbReference type="Pfam" id="PF00590">
    <property type="entry name" value="TP_methylase"/>
    <property type="match status" value="1"/>
</dbReference>
<dbReference type="InterPro" id="IPR003043">
    <property type="entry name" value="Uropor_MeTrfase_CS"/>
</dbReference>
<keyword evidence="9" id="KW-0627">Porphyrin biosynthesis</keyword>
<keyword evidence="7" id="KW-0560">Oxidoreductase</keyword>
<keyword evidence="10" id="KW-0511">Multifunctional enzyme</keyword>
<dbReference type="GO" id="GO:0032259">
    <property type="term" value="P:methylation"/>
    <property type="evidence" value="ECO:0007669"/>
    <property type="project" value="UniProtKB-KW"/>
</dbReference>
<dbReference type="Gene3D" id="3.30.950.10">
    <property type="entry name" value="Methyltransferase, Cobalt-precorrin-4 Transmethylase, Domain 2"/>
    <property type="match status" value="1"/>
</dbReference>
<dbReference type="SUPFAM" id="SSF53790">
    <property type="entry name" value="Tetrapyrrole methylase"/>
    <property type="match status" value="1"/>
</dbReference>
<keyword evidence="16" id="KW-1185">Reference proteome</keyword>
<dbReference type="Proteomes" id="UP000273022">
    <property type="component" value="Unassembled WGS sequence"/>
</dbReference>
<comment type="pathway">
    <text evidence="12">Cofactor biosynthesis; adenosylcobalamin biosynthesis; precorrin-2 from uroporphyrinogen III: step 1/1.</text>
</comment>
<sequence length="274" mass="29551">MELVSLSANSAQGKVYLIGAGPGDPELLTLKAWRLLNQADVVLFDALVSEAILALIPEAAEKISVGKRAGHHSAEQAEINQLLVTKAYHNKIVIRLKGGDPFIFGRGGEELQTLAEAKIEFEVVPGITAAAGAAAYAGIPLTHRDHTQAVSFITGHQKLNAPSKVDWKQYGQSNHTLVIYMGLSQACRIKTQLLIAGRNADTSVALVSNASTPKQQLLLGKLSELEILANQIPKKQPTLIIVGEVTKLSQDLSWFNREPENTHEYSAEKGVNHG</sequence>
<dbReference type="AlphaFoldDB" id="A0A3A6TTE7"/>
<keyword evidence="5 13" id="KW-0808">Transferase</keyword>
<evidence type="ECO:0000256" key="12">
    <source>
        <dbReference type="ARBA" id="ARBA00060548"/>
    </source>
</evidence>
<dbReference type="PROSITE" id="PS00840">
    <property type="entry name" value="SUMT_2"/>
    <property type="match status" value="1"/>
</dbReference>
<evidence type="ECO:0000256" key="2">
    <source>
        <dbReference type="ARBA" id="ARBA00012162"/>
    </source>
</evidence>
<evidence type="ECO:0000256" key="11">
    <source>
        <dbReference type="ARBA" id="ARBA00025705"/>
    </source>
</evidence>
<dbReference type="FunFam" id="3.40.1010.10:FF:000001">
    <property type="entry name" value="Siroheme synthase"/>
    <property type="match status" value="1"/>
</dbReference>
<keyword evidence="6" id="KW-0949">S-adenosyl-L-methionine</keyword>
<evidence type="ECO:0000313" key="15">
    <source>
        <dbReference type="EMBL" id="RJY17494.1"/>
    </source>
</evidence>
<dbReference type="NCBIfam" id="NF004790">
    <property type="entry name" value="PRK06136.1"/>
    <property type="match status" value="1"/>
</dbReference>
<dbReference type="InterPro" id="IPR050161">
    <property type="entry name" value="Siro_Cobalamin_biosynth"/>
</dbReference>
<dbReference type="OrthoDB" id="9815856at2"/>
<dbReference type="CDD" id="cd11642">
    <property type="entry name" value="SUMT"/>
    <property type="match status" value="1"/>
</dbReference>
<dbReference type="GO" id="GO:0004851">
    <property type="term" value="F:uroporphyrin-III C-methyltransferase activity"/>
    <property type="evidence" value="ECO:0007669"/>
    <property type="project" value="UniProtKB-EC"/>
</dbReference>
<evidence type="ECO:0000256" key="10">
    <source>
        <dbReference type="ARBA" id="ARBA00023268"/>
    </source>
</evidence>
<dbReference type="PANTHER" id="PTHR45790">
    <property type="entry name" value="SIROHEME SYNTHASE-RELATED"/>
    <property type="match status" value="1"/>
</dbReference>
<evidence type="ECO:0000256" key="6">
    <source>
        <dbReference type="ARBA" id="ARBA00022691"/>
    </source>
</evidence>
<dbReference type="RefSeq" id="WP_121853181.1">
    <property type="nucleotide sequence ID" value="NZ_CP037952.1"/>
</dbReference>
<evidence type="ECO:0000256" key="1">
    <source>
        <dbReference type="ARBA" id="ARBA00005879"/>
    </source>
</evidence>
<comment type="similarity">
    <text evidence="1 13">Belongs to the precorrin methyltransferase family.</text>
</comment>
<dbReference type="InterPro" id="IPR000878">
    <property type="entry name" value="4pyrrol_Mease"/>
</dbReference>
<dbReference type="FunFam" id="3.30.950.10:FF:000001">
    <property type="entry name" value="Siroheme synthase"/>
    <property type="match status" value="1"/>
</dbReference>
<dbReference type="GO" id="GO:0019354">
    <property type="term" value="P:siroheme biosynthetic process"/>
    <property type="evidence" value="ECO:0007669"/>
    <property type="project" value="UniProtKB-UniPathway"/>
</dbReference>
<evidence type="ECO:0000256" key="9">
    <source>
        <dbReference type="ARBA" id="ARBA00023244"/>
    </source>
</evidence>
<proteinExistence type="inferred from homology"/>
<evidence type="ECO:0000256" key="7">
    <source>
        <dbReference type="ARBA" id="ARBA00023002"/>
    </source>
</evidence>
<dbReference type="PANTHER" id="PTHR45790:SF1">
    <property type="entry name" value="SIROHEME SYNTHASE"/>
    <property type="match status" value="1"/>
</dbReference>
<evidence type="ECO:0000256" key="3">
    <source>
        <dbReference type="ARBA" id="ARBA00022573"/>
    </source>
</evidence>
<gene>
    <name evidence="15" type="primary">cobA</name>
    <name evidence="15" type="ORF">D5R81_08280</name>
</gene>
<evidence type="ECO:0000256" key="8">
    <source>
        <dbReference type="ARBA" id="ARBA00023239"/>
    </source>
</evidence>
<comment type="pathway">
    <text evidence="11">Porphyrin-containing compound metabolism; siroheme biosynthesis; precorrin-2 from uroporphyrinogen III: step 1/1.</text>
</comment>
<name>A0A3A6TTE7_9GAMM</name>
<feature type="domain" description="Tetrapyrrole methylase" evidence="14">
    <location>
        <begin position="14"/>
        <end position="225"/>
    </location>
</feature>
<dbReference type="InterPro" id="IPR014777">
    <property type="entry name" value="4pyrrole_Mease_sub1"/>
</dbReference>
<dbReference type="InterPro" id="IPR006366">
    <property type="entry name" value="CobA/CysG_C"/>
</dbReference>
<keyword evidence="4 13" id="KW-0489">Methyltransferase</keyword>
<keyword evidence="8" id="KW-0456">Lyase</keyword>
<dbReference type="NCBIfam" id="TIGR01469">
    <property type="entry name" value="cobA_cysG_Cterm"/>
    <property type="match status" value="1"/>
</dbReference>
<dbReference type="GO" id="GO:0009236">
    <property type="term" value="P:cobalamin biosynthetic process"/>
    <property type="evidence" value="ECO:0007669"/>
    <property type="project" value="UniProtKB-KW"/>
</dbReference>
<dbReference type="UniPathway" id="UPA00262">
    <property type="reaction ID" value="UER00211"/>
</dbReference>
<evidence type="ECO:0000256" key="4">
    <source>
        <dbReference type="ARBA" id="ARBA00022603"/>
    </source>
</evidence>
<dbReference type="EC" id="2.1.1.107" evidence="2"/>